<gene>
    <name evidence="1" type="ORF">GLUCOINTEAF2_0203157</name>
</gene>
<protein>
    <submittedName>
        <fullName evidence="1">Uncharacterized protein</fullName>
    </submittedName>
</protein>
<reference evidence="1 2" key="1">
    <citation type="submission" date="2015-07" db="EMBL/GenBank/DDBJ databases">
        <title>Draft Genome Sequence of Komagataeibacter intermedius Strain AF2, Isolated from Kombucha Tea.</title>
        <authorList>
            <person name="Santos R.A."/>
            <person name="Berretta A.A."/>
            <person name="Barud H.S."/>
            <person name="Ribeiro S.J."/>
            <person name="Gonzalez-Garcia L.N."/>
            <person name="Zucchi T.D."/>
            <person name="Goldman G.H."/>
            <person name="Riano-Pachon D.M."/>
        </authorList>
    </citation>
    <scope>NUCLEOTIDE SEQUENCE [LARGE SCALE GENOMIC DNA]</scope>
    <source>
        <strain evidence="1 2">AF2</strain>
    </source>
</reference>
<dbReference type="OrthoDB" id="7282931at2"/>
<proteinExistence type="predicted"/>
<name>A0A0N0MDZ5_9PROT</name>
<comment type="caution">
    <text evidence="1">The sequence shown here is derived from an EMBL/GenBank/DDBJ whole genome shotgun (WGS) entry which is preliminary data.</text>
</comment>
<evidence type="ECO:0000313" key="2">
    <source>
        <dbReference type="Proteomes" id="UP000031553"/>
    </source>
</evidence>
<dbReference type="Proteomes" id="UP000031553">
    <property type="component" value="Unassembled WGS sequence"/>
</dbReference>
<organism evidence="1 2">
    <name type="scientific">Komagataeibacter intermedius AF2</name>
    <dbReference type="NCBI Taxonomy" id="1458464"/>
    <lineage>
        <taxon>Bacteria</taxon>
        <taxon>Pseudomonadati</taxon>
        <taxon>Pseudomonadota</taxon>
        <taxon>Alphaproteobacteria</taxon>
        <taxon>Acetobacterales</taxon>
        <taxon>Acetobacteraceae</taxon>
        <taxon>Komagataeibacter</taxon>
    </lineage>
</organism>
<sequence>MNREHIFLPMPRHLLHADIWVDHKFGPYLLKYANTLSSRVGEGGINAFQTYGPVMTHGPYALHLQEYRVPDTQRKADHAMFDRYFGIARINMDVSAIDVLGASCIVVMSAFMAIKQAEWSYNTEQSCAIINGIHAVLKWVLLHHDQDLKLQDCDIFRQAGAASSLPASGSERNNTCPTHILNRWKVGHQIFFILIQGVLLCSRMISSESDPTKVDRFVKGLRGVLIASRFAMEFAGDMLPADYISVVRPHMAQVSPSFSGLFLEDHAVMLIEFKKINQRIGADSRSGLVSIVSELYEAHASVCEHVMGENKKSLMSARHKDENLSASHALRTKWLKRATSRFDPPDKATACPF</sequence>
<dbReference type="RefSeq" id="WP_039736151.1">
    <property type="nucleotide sequence ID" value="NZ_JUFX02000221.1"/>
</dbReference>
<accession>A0A0N0MDZ5</accession>
<evidence type="ECO:0000313" key="1">
    <source>
        <dbReference type="EMBL" id="KPH85866.1"/>
    </source>
</evidence>
<dbReference type="EMBL" id="JUFX02000221">
    <property type="protein sequence ID" value="KPH85866.1"/>
    <property type="molecule type" value="Genomic_DNA"/>
</dbReference>
<dbReference type="AlphaFoldDB" id="A0A0N0MDZ5"/>